<reference evidence="4 5" key="1">
    <citation type="submission" date="2024-10" db="EMBL/GenBank/DDBJ databases">
        <title>Updated reference genomes for cyclostephanoid diatoms.</title>
        <authorList>
            <person name="Roberts W.R."/>
            <person name="Alverson A.J."/>
        </authorList>
    </citation>
    <scope>NUCLEOTIDE SEQUENCE [LARGE SCALE GENOMIC DNA]</scope>
    <source>
        <strain evidence="4 5">AJA228-03</strain>
    </source>
</reference>
<dbReference type="GO" id="GO:0003677">
    <property type="term" value="F:DNA binding"/>
    <property type="evidence" value="ECO:0007669"/>
    <property type="project" value="UniProtKB-UniRule"/>
</dbReference>
<dbReference type="GO" id="GO:0005634">
    <property type="term" value="C:nucleus"/>
    <property type="evidence" value="ECO:0007669"/>
    <property type="project" value="UniProtKB-UniRule"/>
</dbReference>
<keyword evidence="5" id="KW-1185">Reference proteome</keyword>
<accession>A0ABD3SGS6</accession>
<name>A0ABD3SGS6_9STRA</name>
<dbReference type="Proteomes" id="UP001530377">
    <property type="component" value="Unassembled WGS sequence"/>
</dbReference>
<evidence type="ECO:0000313" key="4">
    <source>
        <dbReference type="EMBL" id="KAL3823772.1"/>
    </source>
</evidence>
<feature type="domain" description="HMG box" evidence="3">
    <location>
        <begin position="51"/>
        <end position="168"/>
    </location>
</feature>
<sequence>MDPCINYQHMPQRILDPKKSSQQKTLVPDISRSSSFDAMENGRPLTAFRKPMRPLTAYHIYFQIEREFIIQTTSPEIGSTDPNKTFLRDVPRRYRSIRLLPDWYAGPGKRQKRKHRKSHGMIGFLELSRVISKRWATLDTSDPETKRFVTRIAMRELEEYKLEMKVYKELAASAPSAVIAVPSAFTATIQKQPMPGAWPCATMVSPTASPRPDGYFHDDIDDEIDYSICSVSNNGHYIPSPCQIDSTKFIHPDELSMYDPLFELEDGQYVFAQSPISNSLVNMRRCVSPVSSSSSSDVDFLNVDHHMNVGDDDFLELMV</sequence>
<evidence type="ECO:0000256" key="2">
    <source>
        <dbReference type="SAM" id="MobiDB-lite"/>
    </source>
</evidence>
<comment type="caution">
    <text evidence="4">The sequence shown here is derived from an EMBL/GenBank/DDBJ whole genome shotgun (WGS) entry which is preliminary data.</text>
</comment>
<dbReference type="InterPro" id="IPR036910">
    <property type="entry name" value="HMG_box_dom_sf"/>
</dbReference>
<organism evidence="4 5">
    <name type="scientific">Cyclostephanos tholiformis</name>
    <dbReference type="NCBI Taxonomy" id="382380"/>
    <lineage>
        <taxon>Eukaryota</taxon>
        <taxon>Sar</taxon>
        <taxon>Stramenopiles</taxon>
        <taxon>Ochrophyta</taxon>
        <taxon>Bacillariophyta</taxon>
        <taxon>Coscinodiscophyceae</taxon>
        <taxon>Thalassiosirophycidae</taxon>
        <taxon>Stephanodiscales</taxon>
        <taxon>Stephanodiscaceae</taxon>
        <taxon>Cyclostephanos</taxon>
    </lineage>
</organism>
<dbReference type="InterPro" id="IPR009071">
    <property type="entry name" value="HMG_box_dom"/>
</dbReference>
<keyword evidence="1" id="KW-0238">DNA-binding</keyword>
<dbReference type="PROSITE" id="PS50118">
    <property type="entry name" value="HMG_BOX_2"/>
    <property type="match status" value="1"/>
</dbReference>
<protein>
    <recommendedName>
        <fullName evidence="3">HMG box domain-containing protein</fullName>
    </recommendedName>
</protein>
<feature type="DNA-binding region" description="HMG box" evidence="1">
    <location>
        <begin position="51"/>
        <end position="168"/>
    </location>
</feature>
<evidence type="ECO:0000313" key="5">
    <source>
        <dbReference type="Proteomes" id="UP001530377"/>
    </source>
</evidence>
<evidence type="ECO:0000259" key="3">
    <source>
        <dbReference type="PROSITE" id="PS50118"/>
    </source>
</evidence>
<dbReference type="SUPFAM" id="SSF47095">
    <property type="entry name" value="HMG-box"/>
    <property type="match status" value="1"/>
</dbReference>
<proteinExistence type="predicted"/>
<gene>
    <name evidence="4" type="ORF">ACHAXA_011559</name>
</gene>
<feature type="compositionally biased region" description="Polar residues" evidence="2">
    <location>
        <begin position="20"/>
        <end position="36"/>
    </location>
</feature>
<dbReference type="Gene3D" id="1.10.30.10">
    <property type="entry name" value="High mobility group box domain"/>
    <property type="match status" value="1"/>
</dbReference>
<dbReference type="AlphaFoldDB" id="A0ABD3SGS6"/>
<evidence type="ECO:0000256" key="1">
    <source>
        <dbReference type="PROSITE-ProRule" id="PRU00267"/>
    </source>
</evidence>
<dbReference type="EMBL" id="JALLPB020000029">
    <property type="protein sequence ID" value="KAL3823772.1"/>
    <property type="molecule type" value="Genomic_DNA"/>
</dbReference>
<feature type="region of interest" description="Disordered" evidence="2">
    <location>
        <begin position="15"/>
        <end position="38"/>
    </location>
</feature>
<keyword evidence="1" id="KW-0539">Nucleus</keyword>